<evidence type="ECO:0000313" key="1">
    <source>
        <dbReference type="EMBL" id="MBB3175468.1"/>
    </source>
</evidence>
<gene>
    <name evidence="1" type="ORF">FHR90_003324</name>
</gene>
<keyword evidence="2" id="KW-1185">Reference proteome</keyword>
<reference evidence="1 2" key="1">
    <citation type="submission" date="2020-08" db="EMBL/GenBank/DDBJ databases">
        <title>Genomic Encyclopedia of Type Strains, Phase III (KMG-III): the genomes of soil and plant-associated and newly described type strains.</title>
        <authorList>
            <person name="Whitman W."/>
        </authorList>
    </citation>
    <scope>NUCLEOTIDE SEQUENCE [LARGE SCALE GENOMIC DNA]</scope>
    <source>
        <strain evidence="1 2">CECT 8088</strain>
    </source>
</reference>
<organism evidence="1 2">
    <name type="scientific">Endobacter medicaginis</name>
    <dbReference type="NCBI Taxonomy" id="1181271"/>
    <lineage>
        <taxon>Bacteria</taxon>
        <taxon>Pseudomonadati</taxon>
        <taxon>Pseudomonadota</taxon>
        <taxon>Alphaproteobacteria</taxon>
        <taxon>Acetobacterales</taxon>
        <taxon>Acetobacteraceae</taxon>
        <taxon>Endobacter</taxon>
    </lineage>
</organism>
<dbReference type="Proteomes" id="UP000557688">
    <property type="component" value="Unassembled WGS sequence"/>
</dbReference>
<name>A0A839UYP0_9PROT</name>
<proteinExistence type="predicted"/>
<sequence length="39" mass="4281">HLRAVIYPASQSSPTDAQLTLAVGYDFRISCANNVSEER</sequence>
<protein>
    <submittedName>
        <fullName evidence="1">Uncharacterized protein</fullName>
    </submittedName>
</protein>
<dbReference type="EMBL" id="JACHXV010000035">
    <property type="protein sequence ID" value="MBB3175468.1"/>
    <property type="molecule type" value="Genomic_DNA"/>
</dbReference>
<comment type="caution">
    <text evidence="1">The sequence shown here is derived from an EMBL/GenBank/DDBJ whole genome shotgun (WGS) entry which is preliminary data.</text>
</comment>
<dbReference type="AlphaFoldDB" id="A0A839UYP0"/>
<accession>A0A839UYP0</accession>
<evidence type="ECO:0000313" key="2">
    <source>
        <dbReference type="Proteomes" id="UP000557688"/>
    </source>
</evidence>
<feature type="non-terminal residue" evidence="1">
    <location>
        <position position="1"/>
    </location>
</feature>